<dbReference type="Pfam" id="PF00452">
    <property type="entry name" value="Bcl-2"/>
    <property type="match status" value="1"/>
</dbReference>
<dbReference type="InterPro" id="IPR026298">
    <property type="entry name" value="Bcl-2_fam"/>
</dbReference>
<evidence type="ECO:0000256" key="9">
    <source>
        <dbReference type="ARBA" id="ARBA00022782"/>
    </source>
</evidence>
<evidence type="ECO:0000256" key="8">
    <source>
        <dbReference type="ARBA" id="ARBA00022703"/>
    </source>
</evidence>
<evidence type="ECO:0000256" key="4">
    <source>
        <dbReference type="ARBA" id="ARBA00022473"/>
    </source>
</evidence>
<keyword evidence="8" id="KW-0053">Apoptosis</keyword>
<gene>
    <name evidence="15" type="ORF">PODLI_1B026163</name>
</gene>
<dbReference type="GO" id="GO:0005654">
    <property type="term" value="C:nucleoplasm"/>
    <property type="evidence" value="ECO:0007669"/>
    <property type="project" value="UniProtKB-SubCell"/>
</dbReference>
<protein>
    <submittedName>
        <fullName evidence="15">Myeloid leukemia cell differentiation Mcl-1</fullName>
    </submittedName>
</protein>
<organism evidence="15 16">
    <name type="scientific">Podarcis lilfordi</name>
    <name type="common">Lilford's wall lizard</name>
    <dbReference type="NCBI Taxonomy" id="74358"/>
    <lineage>
        <taxon>Eukaryota</taxon>
        <taxon>Metazoa</taxon>
        <taxon>Chordata</taxon>
        <taxon>Craniata</taxon>
        <taxon>Vertebrata</taxon>
        <taxon>Euteleostomi</taxon>
        <taxon>Lepidosauria</taxon>
        <taxon>Squamata</taxon>
        <taxon>Bifurcata</taxon>
        <taxon>Unidentata</taxon>
        <taxon>Episquamata</taxon>
        <taxon>Laterata</taxon>
        <taxon>Lacertibaenia</taxon>
        <taxon>Lacertidae</taxon>
        <taxon>Podarcis</taxon>
    </lineage>
</organism>
<proteinExistence type="inferred from homology"/>
<evidence type="ECO:0000256" key="1">
    <source>
        <dbReference type="ARBA" id="ARBA00004496"/>
    </source>
</evidence>
<evidence type="ECO:0000256" key="12">
    <source>
        <dbReference type="SAM" id="MobiDB-lite"/>
    </source>
</evidence>
<dbReference type="Proteomes" id="UP001178461">
    <property type="component" value="Chromosome 16"/>
</dbReference>
<evidence type="ECO:0000256" key="13">
    <source>
        <dbReference type="SAM" id="Phobius"/>
    </source>
</evidence>
<keyword evidence="11" id="KW-0539">Nucleus</keyword>
<keyword evidence="7" id="KW-0597">Phosphoprotein</keyword>
<name>A0AA35PRE0_9SAUR</name>
<keyword evidence="6" id="KW-1017">Isopeptide bond</keyword>
<comment type="subcellular location">
    <subcellularLocation>
        <location evidence="1">Cytoplasm</location>
    </subcellularLocation>
    <subcellularLocation>
        <location evidence="2">Nucleus</location>
        <location evidence="2">Nucleoplasm</location>
    </subcellularLocation>
</comment>
<dbReference type="Gene3D" id="1.10.437.10">
    <property type="entry name" value="Blc2-like"/>
    <property type="match status" value="1"/>
</dbReference>
<evidence type="ECO:0000259" key="14">
    <source>
        <dbReference type="SMART" id="SM00337"/>
    </source>
</evidence>
<keyword evidence="13" id="KW-0472">Membrane</keyword>
<feature type="region of interest" description="Disordered" evidence="12">
    <location>
        <begin position="125"/>
        <end position="166"/>
    </location>
</feature>
<evidence type="ECO:0000313" key="15">
    <source>
        <dbReference type="EMBL" id="CAI5798566.1"/>
    </source>
</evidence>
<dbReference type="PRINTS" id="PR01866">
    <property type="entry name" value="APOPREGMCL1"/>
</dbReference>
<evidence type="ECO:0000256" key="3">
    <source>
        <dbReference type="ARBA" id="ARBA00009458"/>
    </source>
</evidence>
<dbReference type="PRINTS" id="PR01862">
    <property type="entry name" value="BCL2FAMILY"/>
</dbReference>
<comment type="similarity">
    <text evidence="3">Belongs to the Bcl-2 family.</text>
</comment>
<dbReference type="PROSITE" id="PS01080">
    <property type="entry name" value="BH1"/>
    <property type="match status" value="1"/>
</dbReference>
<evidence type="ECO:0000256" key="5">
    <source>
        <dbReference type="ARBA" id="ARBA00022490"/>
    </source>
</evidence>
<evidence type="ECO:0000256" key="6">
    <source>
        <dbReference type="ARBA" id="ARBA00022499"/>
    </source>
</evidence>
<dbReference type="GO" id="GO:0008630">
    <property type="term" value="P:intrinsic apoptotic signaling pathway in response to DNA damage"/>
    <property type="evidence" value="ECO:0007669"/>
    <property type="project" value="TreeGrafter"/>
</dbReference>
<evidence type="ECO:0000256" key="11">
    <source>
        <dbReference type="ARBA" id="ARBA00023242"/>
    </source>
</evidence>
<keyword evidence="10" id="KW-0832">Ubl conjugation</keyword>
<feature type="compositionally biased region" description="Acidic residues" evidence="12">
    <location>
        <begin position="126"/>
        <end position="141"/>
    </location>
</feature>
<evidence type="ECO:0000256" key="2">
    <source>
        <dbReference type="ARBA" id="ARBA00004642"/>
    </source>
</evidence>
<keyword evidence="13" id="KW-0812">Transmembrane</keyword>
<dbReference type="PANTHER" id="PTHR11256">
    <property type="entry name" value="BCL-2 RELATED"/>
    <property type="match status" value="1"/>
</dbReference>
<dbReference type="GO" id="GO:0030154">
    <property type="term" value="P:cell differentiation"/>
    <property type="evidence" value="ECO:0007669"/>
    <property type="project" value="UniProtKB-KW"/>
</dbReference>
<reference evidence="15" key="1">
    <citation type="submission" date="2022-12" db="EMBL/GenBank/DDBJ databases">
        <authorList>
            <person name="Alioto T."/>
            <person name="Alioto T."/>
            <person name="Gomez Garrido J."/>
        </authorList>
    </citation>
    <scope>NUCLEOTIDE SEQUENCE</scope>
</reference>
<dbReference type="GO" id="GO:0001836">
    <property type="term" value="P:release of cytochrome c from mitochondria"/>
    <property type="evidence" value="ECO:0007669"/>
    <property type="project" value="TreeGrafter"/>
</dbReference>
<dbReference type="PROSITE" id="PS50062">
    <property type="entry name" value="BCL2_FAMILY"/>
    <property type="match status" value="1"/>
</dbReference>
<keyword evidence="4" id="KW-0217">Developmental protein</keyword>
<dbReference type="CDD" id="cd06845">
    <property type="entry name" value="Bcl-2_like"/>
    <property type="match status" value="1"/>
</dbReference>
<dbReference type="InterPro" id="IPR002475">
    <property type="entry name" value="Bcl2-like"/>
</dbReference>
<dbReference type="GO" id="GO:0015267">
    <property type="term" value="F:channel activity"/>
    <property type="evidence" value="ECO:0007669"/>
    <property type="project" value="TreeGrafter"/>
</dbReference>
<dbReference type="EMBL" id="OX395143">
    <property type="protein sequence ID" value="CAI5798566.1"/>
    <property type="molecule type" value="Genomic_DNA"/>
</dbReference>
<dbReference type="InterPro" id="IPR020717">
    <property type="entry name" value="Bcl2_BH1_motif_CS"/>
</dbReference>
<feature type="domain" description="Bcl-2 Bcl-2 homology region 1-3" evidence="14">
    <location>
        <begin position="242"/>
        <end position="341"/>
    </location>
</feature>
<dbReference type="GO" id="GO:0051400">
    <property type="term" value="F:BH domain binding"/>
    <property type="evidence" value="ECO:0007669"/>
    <property type="project" value="TreeGrafter"/>
</dbReference>
<accession>A0AA35PRE0</accession>
<dbReference type="AlphaFoldDB" id="A0AA35PRE0"/>
<feature type="transmembrane region" description="Helical" evidence="13">
    <location>
        <begin position="360"/>
        <end position="378"/>
    </location>
</feature>
<dbReference type="InterPro" id="IPR013281">
    <property type="entry name" value="Apop_reg_Mc1"/>
</dbReference>
<keyword evidence="16" id="KW-1185">Reference proteome</keyword>
<keyword evidence="5" id="KW-0963">Cytoplasm</keyword>
<evidence type="ECO:0000256" key="7">
    <source>
        <dbReference type="ARBA" id="ARBA00022553"/>
    </source>
</evidence>
<evidence type="ECO:0000313" key="16">
    <source>
        <dbReference type="Proteomes" id="UP001178461"/>
    </source>
</evidence>
<keyword evidence="13" id="KW-1133">Transmembrane helix</keyword>
<dbReference type="GO" id="GO:0042981">
    <property type="term" value="P:regulation of apoptotic process"/>
    <property type="evidence" value="ECO:0007669"/>
    <property type="project" value="InterPro"/>
</dbReference>
<dbReference type="SMART" id="SM00337">
    <property type="entry name" value="BCL"/>
    <property type="match status" value="1"/>
</dbReference>
<keyword evidence="9" id="KW-0221">Differentiation</keyword>
<dbReference type="GO" id="GO:0097192">
    <property type="term" value="P:extrinsic apoptotic signaling pathway in absence of ligand"/>
    <property type="evidence" value="ECO:0007669"/>
    <property type="project" value="TreeGrafter"/>
</dbReference>
<dbReference type="InterPro" id="IPR046371">
    <property type="entry name" value="Bcl-2_BH1-3"/>
</dbReference>
<dbReference type="InterPro" id="IPR036834">
    <property type="entry name" value="Bcl-2-like_sf"/>
</dbReference>
<dbReference type="GO" id="GO:0008053">
    <property type="term" value="P:mitochondrial fusion"/>
    <property type="evidence" value="ECO:0007669"/>
    <property type="project" value="TreeGrafter"/>
</dbReference>
<feature type="compositionally biased region" description="Polar residues" evidence="12">
    <location>
        <begin position="151"/>
        <end position="160"/>
    </location>
</feature>
<sequence length="379" mass="38755">MFNKKSVVLYCGGAPSMAPATPVSPGAGGGGSSSGAPSASAAVAAVFTANGRSEGAGPFSPRIGRGWGASVFPEGPLARIGSGAPLAGPLARIGPFEVAPRALIGSPAAAAVGGAARPLALALPEGELDGCDDDDDEEAEAAEAGLPSPTPSLESIPSSQGDDDDAAVAVAAASAPDDLRKVTLELVSRYLREAASGDGDAKGPSGGGGKKILKGLLGRLGTPEEEEAAAVSPGAAQALETLRRVGDNILDKHQLAFQGMLRKIEIKKEDDLKTVSEVAKHLFSDGITNWGRIVTLISFGAFVAKHLKRINQESAIGRLAELITEVLVTDKREWILNNNAWEGFVNFFHVEDVEGSIRSVLMAFAGVAGIGAGLAYMIR</sequence>
<dbReference type="PANTHER" id="PTHR11256:SF46">
    <property type="entry name" value="INDUCED MYELOID LEUKEMIA CELL DIFFERENTIATION PROTEIN MCL-1"/>
    <property type="match status" value="1"/>
</dbReference>
<dbReference type="GO" id="GO:0005741">
    <property type="term" value="C:mitochondrial outer membrane"/>
    <property type="evidence" value="ECO:0007669"/>
    <property type="project" value="TreeGrafter"/>
</dbReference>
<evidence type="ECO:0000256" key="10">
    <source>
        <dbReference type="ARBA" id="ARBA00022843"/>
    </source>
</evidence>
<dbReference type="SUPFAM" id="SSF56854">
    <property type="entry name" value="Bcl-2 inhibitors of programmed cell death"/>
    <property type="match status" value="1"/>
</dbReference>